<comment type="caution">
    <text evidence="4">The sequence shown here is derived from an EMBL/GenBank/DDBJ whole genome shotgun (WGS) entry which is preliminary data.</text>
</comment>
<evidence type="ECO:0000259" key="3">
    <source>
        <dbReference type="Pfam" id="PF03704"/>
    </source>
</evidence>
<evidence type="ECO:0000256" key="2">
    <source>
        <dbReference type="SAM" id="Phobius"/>
    </source>
</evidence>
<dbReference type="Pfam" id="PF03704">
    <property type="entry name" value="BTAD"/>
    <property type="match status" value="1"/>
</dbReference>
<keyword evidence="2" id="KW-1133">Transmembrane helix</keyword>
<evidence type="ECO:0000256" key="1">
    <source>
        <dbReference type="SAM" id="Coils"/>
    </source>
</evidence>
<reference evidence="4 5" key="1">
    <citation type="journal article" date="2023" name="Plants (Basel)">
        <title>Bridging the Gap: Combining Genomics and Transcriptomics Approaches to Understand Stylosanthes scabra, an Orphan Legume from the Brazilian Caatinga.</title>
        <authorList>
            <person name="Ferreira-Neto J.R.C."/>
            <person name="da Silva M.D."/>
            <person name="Binneck E."/>
            <person name="de Melo N.F."/>
            <person name="da Silva R.H."/>
            <person name="de Melo A.L.T.M."/>
            <person name="Pandolfi V."/>
            <person name="Bustamante F.O."/>
            <person name="Brasileiro-Vidal A.C."/>
            <person name="Benko-Iseppon A.M."/>
        </authorList>
    </citation>
    <scope>NUCLEOTIDE SEQUENCE [LARGE SCALE GENOMIC DNA]</scope>
    <source>
        <tissue evidence="4">Leaves</tissue>
    </source>
</reference>
<keyword evidence="1" id="KW-0175">Coiled coil</keyword>
<protein>
    <recommendedName>
        <fullName evidence="3">Bacterial transcriptional activator domain-containing protein</fullName>
    </recommendedName>
</protein>
<proteinExistence type="predicted"/>
<dbReference type="Proteomes" id="UP001341840">
    <property type="component" value="Unassembled WGS sequence"/>
</dbReference>
<keyword evidence="2" id="KW-0472">Membrane</keyword>
<feature type="coiled-coil region" evidence="1">
    <location>
        <begin position="64"/>
        <end position="98"/>
    </location>
</feature>
<gene>
    <name evidence="4" type="ORF">PIB30_075241</name>
</gene>
<evidence type="ECO:0000313" key="5">
    <source>
        <dbReference type="Proteomes" id="UP001341840"/>
    </source>
</evidence>
<sequence>MAQIMFEPYKNRVYGASGFFAESLRTSGYGGYFSSSASTQAGPASETEVVNLREKSLENHGQVLQQQIDEVLNLKNILDEWDARVEDHLQRTEAIQQQMRALYDPLRRGEALQAVQVLRLHHHWLLVHHHNSQIIFEQKMMTTTRMPRLVFSAFVQLGTLSFIFMSG</sequence>
<dbReference type="EMBL" id="JASCZI010121783">
    <property type="protein sequence ID" value="MED6162941.1"/>
    <property type="molecule type" value="Genomic_DNA"/>
</dbReference>
<keyword evidence="2" id="KW-0812">Transmembrane</keyword>
<feature type="domain" description="Bacterial transcriptional activator" evidence="3">
    <location>
        <begin position="39"/>
        <end position="118"/>
    </location>
</feature>
<keyword evidence="5" id="KW-1185">Reference proteome</keyword>
<evidence type="ECO:0000313" key="4">
    <source>
        <dbReference type="EMBL" id="MED6162941.1"/>
    </source>
</evidence>
<organism evidence="4 5">
    <name type="scientific">Stylosanthes scabra</name>
    <dbReference type="NCBI Taxonomy" id="79078"/>
    <lineage>
        <taxon>Eukaryota</taxon>
        <taxon>Viridiplantae</taxon>
        <taxon>Streptophyta</taxon>
        <taxon>Embryophyta</taxon>
        <taxon>Tracheophyta</taxon>
        <taxon>Spermatophyta</taxon>
        <taxon>Magnoliopsida</taxon>
        <taxon>eudicotyledons</taxon>
        <taxon>Gunneridae</taxon>
        <taxon>Pentapetalae</taxon>
        <taxon>rosids</taxon>
        <taxon>fabids</taxon>
        <taxon>Fabales</taxon>
        <taxon>Fabaceae</taxon>
        <taxon>Papilionoideae</taxon>
        <taxon>50 kb inversion clade</taxon>
        <taxon>dalbergioids sensu lato</taxon>
        <taxon>Dalbergieae</taxon>
        <taxon>Pterocarpus clade</taxon>
        <taxon>Stylosanthes</taxon>
    </lineage>
</organism>
<accession>A0ABU6US82</accession>
<name>A0ABU6US82_9FABA</name>
<dbReference type="InterPro" id="IPR005158">
    <property type="entry name" value="BTAD"/>
</dbReference>
<feature type="transmembrane region" description="Helical" evidence="2">
    <location>
        <begin position="149"/>
        <end position="166"/>
    </location>
</feature>